<sequence>MADKMSFSIPRIPLSSSQTAIPAIGFGTAMLPLDASTHQTVKESVLHAIKLGYRHFDTAAIYQSEQPLGEAIEEALSLGLINSRDELFITSKLWCGYAHYHLVLPALQMTLKNLKLEFIDLYLIHFPAGLKPETKLPFKKEDIIPMDFESVWKAMEECQKLGLTKSIGVSNFSCKKIGALLATATIPPAVNQVDMNPLWHQKKLRQYCGDKGIHVTAHSPLGAKGTPWGQSWVMDCEELKDIADAKGKSVAQVCMRWLYEQGVSVVVKSSNKERMKENLDIFGWELSLQDLEKISQLPQRKGFLGEAFISDDGPFKTLEDIWDDDI</sequence>
<comment type="caution">
    <text evidence="1">The sequence shown here is derived from an EMBL/GenBank/DDBJ whole genome shotgun (WGS) entry which is preliminary data.</text>
</comment>
<protein>
    <submittedName>
        <fullName evidence="1">Uncharacterized protein</fullName>
    </submittedName>
</protein>
<name>A0ACB9LS29_BAUVA</name>
<dbReference type="EMBL" id="CM039436">
    <property type="protein sequence ID" value="KAI4313610.1"/>
    <property type="molecule type" value="Genomic_DNA"/>
</dbReference>
<organism evidence="1 2">
    <name type="scientific">Bauhinia variegata</name>
    <name type="common">Purple orchid tree</name>
    <name type="synonym">Phanera variegata</name>
    <dbReference type="NCBI Taxonomy" id="167791"/>
    <lineage>
        <taxon>Eukaryota</taxon>
        <taxon>Viridiplantae</taxon>
        <taxon>Streptophyta</taxon>
        <taxon>Embryophyta</taxon>
        <taxon>Tracheophyta</taxon>
        <taxon>Spermatophyta</taxon>
        <taxon>Magnoliopsida</taxon>
        <taxon>eudicotyledons</taxon>
        <taxon>Gunneridae</taxon>
        <taxon>Pentapetalae</taxon>
        <taxon>rosids</taxon>
        <taxon>fabids</taxon>
        <taxon>Fabales</taxon>
        <taxon>Fabaceae</taxon>
        <taxon>Cercidoideae</taxon>
        <taxon>Cercideae</taxon>
        <taxon>Bauhiniinae</taxon>
        <taxon>Bauhinia</taxon>
    </lineage>
</organism>
<evidence type="ECO:0000313" key="2">
    <source>
        <dbReference type="Proteomes" id="UP000828941"/>
    </source>
</evidence>
<reference evidence="1 2" key="1">
    <citation type="journal article" date="2022" name="DNA Res.">
        <title>Chromosomal-level genome assembly of the orchid tree Bauhinia variegata (Leguminosae; Cercidoideae) supports the allotetraploid origin hypothesis of Bauhinia.</title>
        <authorList>
            <person name="Zhong Y."/>
            <person name="Chen Y."/>
            <person name="Zheng D."/>
            <person name="Pang J."/>
            <person name="Liu Y."/>
            <person name="Luo S."/>
            <person name="Meng S."/>
            <person name="Qian L."/>
            <person name="Wei D."/>
            <person name="Dai S."/>
            <person name="Zhou R."/>
        </authorList>
    </citation>
    <scope>NUCLEOTIDE SEQUENCE [LARGE SCALE GENOMIC DNA]</scope>
    <source>
        <strain evidence="1">BV-YZ2020</strain>
    </source>
</reference>
<dbReference type="Proteomes" id="UP000828941">
    <property type="component" value="Chromosome 11"/>
</dbReference>
<gene>
    <name evidence="1" type="ORF">L6164_026573</name>
</gene>
<keyword evidence="2" id="KW-1185">Reference proteome</keyword>
<evidence type="ECO:0000313" key="1">
    <source>
        <dbReference type="EMBL" id="KAI4313610.1"/>
    </source>
</evidence>
<accession>A0ACB9LS29</accession>
<proteinExistence type="predicted"/>